<evidence type="ECO:0000256" key="1">
    <source>
        <dbReference type="SAM" id="Phobius"/>
    </source>
</evidence>
<proteinExistence type="predicted"/>
<accession>A0A4R9JTD0</accession>
<keyword evidence="1" id="KW-0472">Membrane</keyword>
<organism evidence="2 3">
    <name type="scientific">Leptospira ognonensis</name>
    <dbReference type="NCBI Taxonomy" id="2484945"/>
    <lineage>
        <taxon>Bacteria</taxon>
        <taxon>Pseudomonadati</taxon>
        <taxon>Spirochaetota</taxon>
        <taxon>Spirochaetia</taxon>
        <taxon>Leptospirales</taxon>
        <taxon>Leptospiraceae</taxon>
        <taxon>Leptospira</taxon>
    </lineage>
</organism>
<dbReference type="RefSeq" id="WP_135625556.1">
    <property type="nucleotide sequence ID" value="NZ_RQGD01000052.1"/>
</dbReference>
<comment type="caution">
    <text evidence="2">The sequence shown here is derived from an EMBL/GenBank/DDBJ whole genome shotgun (WGS) entry which is preliminary data.</text>
</comment>
<evidence type="ECO:0000313" key="2">
    <source>
        <dbReference type="EMBL" id="TGL55470.1"/>
    </source>
</evidence>
<dbReference type="OrthoDB" id="9985733at2"/>
<reference evidence="2" key="1">
    <citation type="journal article" date="2019" name="PLoS Negl. Trop. Dis.">
        <title>Revisiting the worldwide diversity of Leptospira species in the environment.</title>
        <authorList>
            <person name="Vincent A.T."/>
            <person name="Schiettekatte O."/>
            <person name="Bourhy P."/>
            <person name="Veyrier F.J."/>
            <person name="Picardeau M."/>
        </authorList>
    </citation>
    <scope>NUCLEOTIDE SEQUENCE [LARGE SCALE GENOMIC DNA]</scope>
    <source>
        <strain evidence="2">201702476</strain>
    </source>
</reference>
<dbReference type="Proteomes" id="UP000297693">
    <property type="component" value="Unassembled WGS sequence"/>
</dbReference>
<sequence length="192" mass="22680">MTFRNSKLNQFSIFFLAIILLFSPFIIINTISCNKTESTKSGIDKSEIEKTVNSFIGKARLEEKDPDTLFKIGNYLNNIEIDVNDYRKDLKFYQKYNFELIESENFGESISYNGFHFKKIIIEFPESEFLDDCIYLMHFIENDKKDFIDLKKEKKFLSKFLIKYPNTNLKENIENKLIAIEKEIKSGNDIID</sequence>
<dbReference type="EMBL" id="RQGD01000052">
    <property type="protein sequence ID" value="TGL55470.1"/>
    <property type="molecule type" value="Genomic_DNA"/>
</dbReference>
<gene>
    <name evidence="2" type="ORF">EHQ58_18485</name>
</gene>
<feature type="transmembrane region" description="Helical" evidence="1">
    <location>
        <begin position="12"/>
        <end position="31"/>
    </location>
</feature>
<name>A0A4R9JTD0_9LEPT</name>
<keyword evidence="3" id="KW-1185">Reference proteome</keyword>
<dbReference type="AlphaFoldDB" id="A0A4R9JTD0"/>
<evidence type="ECO:0000313" key="3">
    <source>
        <dbReference type="Proteomes" id="UP000297693"/>
    </source>
</evidence>
<keyword evidence="1" id="KW-0812">Transmembrane</keyword>
<protein>
    <recommendedName>
        <fullName evidence="4">Lipoprotein</fullName>
    </recommendedName>
</protein>
<keyword evidence="1" id="KW-1133">Transmembrane helix</keyword>
<evidence type="ECO:0008006" key="4">
    <source>
        <dbReference type="Google" id="ProtNLM"/>
    </source>
</evidence>